<reference evidence="2 3" key="1">
    <citation type="journal article" date="2009" name="Stand. Genomic Sci.">
        <title>Complete genome sequence of Leptotrichia buccalis type strain (C-1013-b).</title>
        <authorList>
            <person name="Ivanova N."/>
            <person name="Gronow S."/>
            <person name="Lapidus A."/>
            <person name="Copeland A."/>
            <person name="Glavina Del Rio T."/>
            <person name="Nolan M."/>
            <person name="Lucas S."/>
            <person name="Chen F."/>
            <person name="Tice H."/>
            <person name="Cheng J.F."/>
            <person name="Saunders E."/>
            <person name="Bruce D."/>
            <person name="Goodwin L."/>
            <person name="Brettin T."/>
            <person name="Detter J.C."/>
            <person name="Han C."/>
            <person name="Pitluck S."/>
            <person name="Mikhailova N."/>
            <person name="Pati A."/>
            <person name="Mavrommatis K."/>
            <person name="Chen A."/>
            <person name="Palaniappan K."/>
            <person name="Land M."/>
            <person name="Hauser L."/>
            <person name="Chang Y.J."/>
            <person name="Jeffries C.D."/>
            <person name="Chain P."/>
            <person name="Rohde C."/>
            <person name="Goker M."/>
            <person name="Bristow J."/>
            <person name="Eisen J.A."/>
            <person name="Markowitz V."/>
            <person name="Hugenholtz P."/>
            <person name="Kyrpides N.C."/>
            <person name="Klenk H.P."/>
        </authorList>
    </citation>
    <scope>NUCLEOTIDE SEQUENCE [LARGE SCALE GENOMIC DNA]</scope>
    <source>
        <strain evidence="3">ATCC 14201 / DSM 1135 / JCM 12969 / NCTC 10249 / C-1013-b</strain>
    </source>
</reference>
<dbReference type="Pfam" id="PF19143">
    <property type="entry name" value="Omp85_2"/>
    <property type="match status" value="1"/>
</dbReference>
<dbReference type="EMBL" id="CP001685">
    <property type="protein sequence ID" value="ACV39892.1"/>
    <property type="molecule type" value="Genomic_DNA"/>
</dbReference>
<dbReference type="OrthoDB" id="9770965at2"/>
<proteinExistence type="predicted"/>
<keyword evidence="3" id="KW-1185">Reference proteome</keyword>
<dbReference type="eggNOG" id="COG4775">
    <property type="taxonomic scope" value="Bacteria"/>
</dbReference>
<gene>
    <name evidence="2" type="ordered locus">Lebu_2031</name>
</gene>
<dbReference type="HOGENOM" id="CLU_2035169_0_0_0"/>
<dbReference type="KEGG" id="lba:Lebu_2031"/>
<dbReference type="RefSeq" id="WP_015770227.1">
    <property type="nucleotide sequence ID" value="NC_013192.1"/>
</dbReference>
<evidence type="ECO:0000313" key="2">
    <source>
        <dbReference type="EMBL" id="ACV39892.1"/>
    </source>
</evidence>
<sequence length="121" mass="13495">MPETYRPRLGGFSNSDYSLEFGGIKPDKMSANSIFVGKLNLQYPVMEMLRSHLYINANMSFARVSNKSYHYGKEQIKSYGVGIGTNIPFIGPINLGFAKSPKESVRYVLNIGYSPKAFNGN</sequence>
<accession>C7NCP6</accession>
<dbReference type="STRING" id="523794.Lebu_2031"/>
<dbReference type="Proteomes" id="UP000001910">
    <property type="component" value="Chromosome"/>
</dbReference>
<dbReference type="InterPro" id="IPR043864">
    <property type="entry name" value="Omp85-like_dom"/>
</dbReference>
<evidence type="ECO:0000259" key="1">
    <source>
        <dbReference type="Pfam" id="PF19143"/>
    </source>
</evidence>
<feature type="domain" description="OMP85-like membrane spanning beta-barrel" evidence="1">
    <location>
        <begin position="8"/>
        <end position="113"/>
    </location>
</feature>
<dbReference type="AlphaFoldDB" id="C7NCP6"/>
<protein>
    <recommendedName>
        <fullName evidence="1">OMP85-like membrane spanning beta-barrel domain-containing protein</fullName>
    </recommendedName>
</protein>
<dbReference type="Gene3D" id="2.40.160.50">
    <property type="entry name" value="membrane protein fhac: a member of the omp85/tpsb transporter family"/>
    <property type="match status" value="1"/>
</dbReference>
<evidence type="ECO:0000313" key="3">
    <source>
        <dbReference type="Proteomes" id="UP000001910"/>
    </source>
</evidence>
<organism evidence="2 3">
    <name type="scientific">Leptotrichia buccalis (strain ATCC 14201 / DSM 1135 / JCM 12969 / NCTC 10249 / C-1013-b)</name>
    <dbReference type="NCBI Taxonomy" id="523794"/>
    <lineage>
        <taxon>Bacteria</taxon>
        <taxon>Fusobacteriati</taxon>
        <taxon>Fusobacteriota</taxon>
        <taxon>Fusobacteriia</taxon>
        <taxon>Fusobacteriales</taxon>
        <taxon>Leptotrichiaceae</taxon>
        <taxon>Leptotrichia</taxon>
    </lineage>
</organism>
<name>C7NCP6_LEPBD</name>